<reference evidence="2" key="1">
    <citation type="submission" date="2014-11" db="EMBL/GenBank/DDBJ databases">
        <authorList>
            <person name="Genoscope - CEA"/>
        </authorList>
    </citation>
    <scope>NUCLEOTIDE SEQUENCE</scope>
    <source>
        <strain evidence="2">IPO1609</strain>
    </source>
</reference>
<accession>A0A7U7JEZ7</accession>
<feature type="region of interest" description="Disordered" evidence="1">
    <location>
        <begin position="207"/>
        <end position="227"/>
    </location>
</feature>
<sequence>MAEQSGIKAGDGGFQVGVKGNTDLKGGVIASSDKAVQEGLNSLTTATLTHSDIQNHANYSGSQVGISGGYSFGGGSTDKSGIGKDQQGKADNVNPVPGTEQASHGGFVATPPVVLSASGSASSTTRSAISGGAITITDSAKQQQLTGQTAAETVAGINRNTSNTGGALAPIFDKDKIQAGFEIASQFVNQVGTFVENRLKEVDAAKEAAKNPNLTPEQRAQAQQRADQLTADWGPGGTYRQALTALTVAAGGNVTGGMGQFAQNATVAYLQELGANQVKQIADSLGSEDARAALHAIVGCAGAAASSQSCGAGAMGAAASSVLGSLLGRTDAMTPDQKQARVNLVRSVVAGLAASTGVNAATATSAGQIEVENNQVWAPRPSPPPPSPGQPQKPFEIPGFKGETAKKGDGVISDPMQQVDPTANVHANPVSEQTGPKILVSPIDIIKTAIEYVIASANNRMPIPEKVTADNGLQVESNPKHTPGMLGSNPRAGTEPRNSLDLFNSSIPGEDNARYAIDSKGNINRYYDDGNGVYHWSGSTGDSGNPLNVSKIPVDVKRALGFKGK</sequence>
<gene>
    <name evidence="2" type="ORF">RSIPO_04250</name>
</gene>
<organism evidence="2 3">
    <name type="scientific">Ralstonia solanacearum IPO1609</name>
    <dbReference type="NCBI Taxonomy" id="564066"/>
    <lineage>
        <taxon>Bacteria</taxon>
        <taxon>Pseudomonadati</taxon>
        <taxon>Pseudomonadota</taxon>
        <taxon>Betaproteobacteria</taxon>
        <taxon>Burkholderiales</taxon>
        <taxon>Burkholderiaceae</taxon>
        <taxon>Ralstonia</taxon>
        <taxon>Ralstonia solanacearum species complex</taxon>
    </lineage>
</organism>
<feature type="compositionally biased region" description="Low complexity" evidence="1">
    <location>
        <begin position="218"/>
        <end position="227"/>
    </location>
</feature>
<evidence type="ECO:0000313" key="2">
    <source>
        <dbReference type="EMBL" id="CEJ17554.1"/>
    </source>
</evidence>
<evidence type="ECO:0000313" key="3">
    <source>
        <dbReference type="Proteomes" id="UP000053470"/>
    </source>
</evidence>
<dbReference type="EMBL" id="LN651281">
    <property type="protein sequence ID" value="CEJ17554.1"/>
    <property type="molecule type" value="Genomic_DNA"/>
</dbReference>
<dbReference type="Proteomes" id="UP000053470">
    <property type="component" value="Unassembled WGS sequence"/>
</dbReference>
<dbReference type="AlphaFoldDB" id="A0A7U7JEZ7"/>
<feature type="region of interest" description="Disordered" evidence="1">
    <location>
        <begin position="376"/>
        <end position="417"/>
    </location>
</feature>
<reference evidence="2" key="2">
    <citation type="submission" date="2022-04" db="EMBL/GenBank/DDBJ databases">
        <title>Genomic draft of R. solanacearum strain IPO1609, a phylotype IIB1/biovar 2/race 3 strain isolated from potato in Europe.</title>
        <authorList>
            <person name="Boucher C."/>
            <person name="Carrere S."/>
            <person name="Dossat C."/>
            <person name="Elbaz M."/>
            <person name="Genin S."/>
            <person name="Gouzy J."/>
            <person name="Prior P."/>
            <person name="Segurens B."/>
            <person name="Wincker P."/>
        </authorList>
    </citation>
    <scope>NUCLEOTIDE SEQUENCE</scope>
    <source>
        <strain evidence="2">IPO1609</strain>
    </source>
</reference>
<evidence type="ECO:0000256" key="1">
    <source>
        <dbReference type="SAM" id="MobiDB-lite"/>
    </source>
</evidence>
<proteinExistence type="predicted"/>
<protein>
    <submittedName>
        <fullName evidence="2">Hemagglutinin-related protein</fullName>
    </submittedName>
</protein>
<name>A0A7U7JEZ7_RALSL</name>
<feature type="compositionally biased region" description="Pro residues" evidence="1">
    <location>
        <begin position="380"/>
        <end position="391"/>
    </location>
</feature>
<feature type="region of interest" description="Disordered" evidence="1">
    <location>
        <begin position="476"/>
        <end position="497"/>
    </location>
</feature>
<keyword evidence="3" id="KW-1185">Reference proteome</keyword>